<feature type="compositionally biased region" description="Polar residues" evidence="10">
    <location>
        <begin position="147"/>
        <end position="158"/>
    </location>
</feature>
<evidence type="ECO:0000256" key="8">
    <source>
        <dbReference type="ARBA" id="ARBA00023163"/>
    </source>
</evidence>
<feature type="compositionally biased region" description="Basic and acidic residues" evidence="10">
    <location>
        <begin position="90"/>
        <end position="111"/>
    </location>
</feature>
<evidence type="ECO:0000256" key="5">
    <source>
        <dbReference type="ARBA" id="ARBA00022771"/>
    </source>
</evidence>
<dbReference type="PANTHER" id="PTHR12360">
    <property type="entry name" value="NUCLEAR TRANSCRIPTION FACTOR, X-BOX BINDING 1 NFX1"/>
    <property type="match status" value="1"/>
</dbReference>
<dbReference type="CDD" id="cd02325">
    <property type="entry name" value="R3H"/>
    <property type="match status" value="1"/>
</dbReference>
<feature type="domain" description="R3H" evidence="11">
    <location>
        <begin position="915"/>
        <end position="977"/>
    </location>
</feature>
<dbReference type="PROSITE" id="PS51061">
    <property type="entry name" value="R3H"/>
    <property type="match status" value="1"/>
</dbReference>
<comment type="caution">
    <text evidence="12">The sequence shown here is derived from an EMBL/GenBank/DDBJ whole genome shotgun (WGS) entry which is preliminary data.</text>
</comment>
<proteinExistence type="inferred from homology"/>
<feature type="region of interest" description="Disordered" evidence="10">
    <location>
        <begin position="1019"/>
        <end position="1141"/>
    </location>
</feature>
<feature type="compositionally biased region" description="Polar residues" evidence="10">
    <location>
        <begin position="112"/>
        <end position="126"/>
    </location>
</feature>
<keyword evidence="6" id="KW-0862">Zinc</keyword>
<dbReference type="InterPro" id="IPR000967">
    <property type="entry name" value="Znf_NFX1"/>
</dbReference>
<dbReference type="CDD" id="cd06008">
    <property type="entry name" value="NF-X1-zinc-finger"/>
    <property type="match status" value="4"/>
</dbReference>
<keyword evidence="13" id="KW-1185">Reference proteome</keyword>
<dbReference type="GO" id="GO:0005634">
    <property type="term" value="C:nucleus"/>
    <property type="evidence" value="ECO:0007669"/>
    <property type="project" value="UniProtKB-SubCell"/>
</dbReference>
<feature type="compositionally biased region" description="Low complexity" evidence="10">
    <location>
        <begin position="489"/>
        <end position="509"/>
    </location>
</feature>
<keyword evidence="8" id="KW-0804">Transcription</keyword>
<evidence type="ECO:0000256" key="9">
    <source>
        <dbReference type="ARBA" id="ARBA00023242"/>
    </source>
</evidence>
<dbReference type="InterPro" id="IPR034078">
    <property type="entry name" value="NFX1_fam"/>
</dbReference>
<feature type="compositionally biased region" description="Low complexity" evidence="10">
    <location>
        <begin position="15"/>
        <end position="34"/>
    </location>
</feature>
<keyword evidence="4" id="KW-0677">Repeat</keyword>
<evidence type="ECO:0000259" key="11">
    <source>
        <dbReference type="PROSITE" id="PS51061"/>
    </source>
</evidence>
<dbReference type="AlphaFoldDB" id="A0A8H5FVS0"/>
<evidence type="ECO:0000256" key="1">
    <source>
        <dbReference type="ARBA" id="ARBA00004123"/>
    </source>
</evidence>
<dbReference type="PANTHER" id="PTHR12360:SF12">
    <property type="entry name" value="TRANSCRIPTIONAL REPRESSOR NF-X1"/>
    <property type="match status" value="1"/>
</dbReference>
<keyword evidence="3" id="KW-0479">Metal-binding</keyword>
<dbReference type="GO" id="GO:0000122">
    <property type="term" value="P:negative regulation of transcription by RNA polymerase II"/>
    <property type="evidence" value="ECO:0007669"/>
    <property type="project" value="TreeGrafter"/>
</dbReference>
<evidence type="ECO:0000313" key="13">
    <source>
        <dbReference type="Proteomes" id="UP000559256"/>
    </source>
</evidence>
<dbReference type="GO" id="GO:0008270">
    <property type="term" value="F:zinc ion binding"/>
    <property type="evidence" value="ECO:0007669"/>
    <property type="project" value="UniProtKB-KW"/>
</dbReference>
<evidence type="ECO:0000256" key="10">
    <source>
        <dbReference type="SAM" id="MobiDB-lite"/>
    </source>
</evidence>
<organism evidence="12 13">
    <name type="scientific">Tetrapyrgos nigripes</name>
    <dbReference type="NCBI Taxonomy" id="182062"/>
    <lineage>
        <taxon>Eukaryota</taxon>
        <taxon>Fungi</taxon>
        <taxon>Dikarya</taxon>
        <taxon>Basidiomycota</taxon>
        <taxon>Agaricomycotina</taxon>
        <taxon>Agaricomycetes</taxon>
        <taxon>Agaricomycetidae</taxon>
        <taxon>Agaricales</taxon>
        <taxon>Marasmiineae</taxon>
        <taxon>Marasmiaceae</taxon>
        <taxon>Tetrapyrgos</taxon>
    </lineage>
</organism>
<dbReference type="Proteomes" id="UP000559256">
    <property type="component" value="Unassembled WGS sequence"/>
</dbReference>
<dbReference type="OrthoDB" id="6512771at2759"/>
<keyword evidence="9" id="KW-0539">Nucleus</keyword>
<sequence length="1141" mass="122235">MDAQATGQPAPTPETPQSTRRPPQRPRQANRPQPNSTDPNAPPHAPSNNNQRKRPPRKPQNNAQVNPPRAQDEKGEKGSKGRGGKGRFPSRREKEMDGKDKDKTDGEKDKASQGTPGRNTPNNVEGPSQARAAPTPGARNRRARFNASLTSETPQAGPSHSKYKQRPGLPDPSQDDLTSNLIRGLTNQPYADCPICFNAIHPPQPIWCCSPLIPVISDDDKTDHEPQYCWTPFHLKCIRSWSDTSYKDVKAAWAARGEPERSGEWRCPGCQGRRNRLIRGYFCFCGSVPSPNNRLATPHSCGNPCSRQRTSCHHPCPLLCHPGPCPPCKVTMDIPCNCIRKRVVAVRCGDDANISCNEPCSKILSCGKHHCTKTCHIGECDPCPKMEKQKCWCEKEEKEVKCGEGDVWLGGVGCDTDPTSTETKETMVEPRKGFRCTDICGKPYDCGEHVCDKPCHPPSSNSINERGHCPLSPDRITTCPCGKRRIAPSSSTTSISTSTSSSTTSTSTSPQTQNEEAFPPRAKCTDPIPTCPSPCLKPQVYCDHPCQTKCHSGPCPPCSVDIVRPCRCGSTTQVIKCGVLHRSQINVGIESDSTSEPNPSKVTDEVLCEKPCLALRSCGRHQCNRVCCPLASLAGQMTKKGKKKIVTVGLTEEDIGGLHDCDLICGKMLGCGNHTCEEKDHKGPCKPCLRSSFEELICFCGRTVLEPPIPCGTKVKCPYPCVFPPPPCGHPKTPHSCHADDAPCPPCYSLTTKKCACGKKDVPNVRCSLETEKVGCSLDVDSIAAIEYVMQMIVGLVRRCVESHASYVSPTNTPAPTSATLPLAAPKTNPVNLSSHSPVLVDVSVNQSYAQEPKCTTECAVAKRNRKLAEALGINTVQSGHNSNGSDNAGGGGGRGGLGDVVYHDELVAFGRGNGKFLGVVEKAFADFVTSSKKSQVLPHMPPDRRKFVHDLANVYRMDTQMVDQEPKRSVQIIRRIDTRIPTPTLSAYLINLGLGPSHAPTSSLGKLADLRGGSTIHSPSPTVAASSTSAWRSGSPATVTSSSSSTIPNRGWTSVVGAGAGRPSGLSSTGTGTGGGGSVSPWNISRAASPSPQTSTQTRGINAAAATSVPHPNRTPEAAVPAPAPSGSDEPVPDNWEDEA</sequence>
<feature type="compositionally biased region" description="Basic residues" evidence="10">
    <location>
        <begin position="80"/>
        <end position="89"/>
    </location>
</feature>
<feature type="compositionally biased region" description="Basic and acidic residues" evidence="10">
    <location>
        <begin position="70"/>
        <end position="79"/>
    </location>
</feature>
<dbReference type="InterPro" id="IPR036867">
    <property type="entry name" value="R3H_dom_sf"/>
</dbReference>
<evidence type="ECO:0000256" key="4">
    <source>
        <dbReference type="ARBA" id="ARBA00022737"/>
    </source>
</evidence>
<dbReference type="Pfam" id="PF01424">
    <property type="entry name" value="R3H"/>
    <property type="match status" value="1"/>
</dbReference>
<evidence type="ECO:0000256" key="3">
    <source>
        <dbReference type="ARBA" id="ARBA00022723"/>
    </source>
</evidence>
<dbReference type="SMART" id="SM00393">
    <property type="entry name" value="R3H"/>
    <property type="match status" value="1"/>
</dbReference>
<gene>
    <name evidence="12" type="ORF">D9758_010328</name>
</gene>
<evidence type="ECO:0000313" key="12">
    <source>
        <dbReference type="EMBL" id="KAF5350789.1"/>
    </source>
</evidence>
<accession>A0A8H5FVS0</accession>
<feature type="region of interest" description="Disordered" evidence="10">
    <location>
        <begin position="1"/>
        <end position="180"/>
    </location>
</feature>
<dbReference type="SUPFAM" id="SSF82708">
    <property type="entry name" value="R3H domain"/>
    <property type="match status" value="1"/>
</dbReference>
<comment type="similarity">
    <text evidence="2">Belongs to the NFX1 family.</text>
</comment>
<evidence type="ECO:0000256" key="6">
    <source>
        <dbReference type="ARBA" id="ARBA00022833"/>
    </source>
</evidence>
<feature type="compositionally biased region" description="Acidic residues" evidence="10">
    <location>
        <begin position="1132"/>
        <end position="1141"/>
    </location>
</feature>
<protein>
    <recommendedName>
        <fullName evidence="11">R3H domain-containing protein</fullName>
    </recommendedName>
</protein>
<reference evidence="12 13" key="1">
    <citation type="journal article" date="2020" name="ISME J.">
        <title>Uncovering the hidden diversity of litter-decomposition mechanisms in mushroom-forming fungi.</title>
        <authorList>
            <person name="Floudas D."/>
            <person name="Bentzer J."/>
            <person name="Ahren D."/>
            <person name="Johansson T."/>
            <person name="Persson P."/>
            <person name="Tunlid A."/>
        </authorList>
    </citation>
    <scope>NUCLEOTIDE SEQUENCE [LARGE SCALE GENOMIC DNA]</scope>
    <source>
        <strain evidence="12 13">CBS 291.85</strain>
    </source>
</reference>
<dbReference type="GO" id="GO:0000981">
    <property type="term" value="F:DNA-binding transcription factor activity, RNA polymerase II-specific"/>
    <property type="evidence" value="ECO:0007669"/>
    <property type="project" value="TreeGrafter"/>
</dbReference>
<dbReference type="Gene3D" id="3.30.1370.50">
    <property type="entry name" value="R3H-like domain"/>
    <property type="match status" value="1"/>
</dbReference>
<dbReference type="GO" id="GO:0000977">
    <property type="term" value="F:RNA polymerase II transcription regulatory region sequence-specific DNA binding"/>
    <property type="evidence" value="ECO:0007669"/>
    <property type="project" value="TreeGrafter"/>
</dbReference>
<feature type="compositionally biased region" description="Low complexity" evidence="10">
    <location>
        <begin position="1019"/>
        <end position="1047"/>
    </location>
</feature>
<name>A0A8H5FVS0_9AGAR</name>
<comment type="subcellular location">
    <subcellularLocation>
        <location evidence="1">Nucleus</location>
    </subcellularLocation>
</comment>
<feature type="region of interest" description="Disordered" evidence="10">
    <location>
        <begin position="484"/>
        <end position="521"/>
    </location>
</feature>
<evidence type="ECO:0000256" key="2">
    <source>
        <dbReference type="ARBA" id="ARBA00007269"/>
    </source>
</evidence>
<dbReference type="SMART" id="SM00438">
    <property type="entry name" value="ZnF_NFX"/>
    <property type="match status" value="7"/>
</dbReference>
<evidence type="ECO:0000256" key="7">
    <source>
        <dbReference type="ARBA" id="ARBA00023015"/>
    </source>
</evidence>
<dbReference type="InterPro" id="IPR001374">
    <property type="entry name" value="R3H_dom"/>
</dbReference>
<keyword evidence="7" id="KW-0805">Transcription regulation</keyword>
<dbReference type="Pfam" id="PF01422">
    <property type="entry name" value="zf-NF-X1"/>
    <property type="match status" value="6"/>
</dbReference>
<feature type="compositionally biased region" description="Polar residues" evidence="10">
    <location>
        <begin position="1081"/>
        <end position="1101"/>
    </location>
</feature>
<dbReference type="EMBL" id="JAACJM010000073">
    <property type="protein sequence ID" value="KAF5350789.1"/>
    <property type="molecule type" value="Genomic_DNA"/>
</dbReference>
<keyword evidence="5" id="KW-0863">Zinc-finger</keyword>